<keyword evidence="1" id="KW-0472">Membrane</keyword>
<evidence type="ECO:0000313" key="3">
    <source>
        <dbReference type="Proteomes" id="UP000249341"/>
    </source>
</evidence>
<sequence>MTYLTGSANPPDAGLRAEPAVADHVSIVPIRHGRRTVGAYVMTPEGMRFQPATDVTRIVVTALTAAALTVTTIAIAVAVRRPPAIRSVTMGPGGWVSLRGTTMPPTRSGTTTSRPWWSRALGARRLVVERR</sequence>
<dbReference type="EMBL" id="QLMJ01000019">
    <property type="protein sequence ID" value="RAK28677.1"/>
    <property type="molecule type" value="Genomic_DNA"/>
</dbReference>
<dbReference type="OrthoDB" id="3403335at2"/>
<dbReference type="AlphaFoldDB" id="A0A327Z4X2"/>
<evidence type="ECO:0000256" key="1">
    <source>
        <dbReference type="SAM" id="Phobius"/>
    </source>
</evidence>
<name>A0A327Z4X2_9ACTN</name>
<keyword evidence="1" id="KW-1133">Transmembrane helix</keyword>
<keyword evidence="1" id="KW-0812">Transmembrane</keyword>
<gene>
    <name evidence="2" type="ORF">B0I29_11914</name>
</gene>
<dbReference type="RefSeq" id="WP_111653147.1">
    <property type="nucleotide sequence ID" value="NZ_JACHWI010000006.1"/>
</dbReference>
<dbReference type="Proteomes" id="UP000249341">
    <property type="component" value="Unassembled WGS sequence"/>
</dbReference>
<reference evidence="2 3" key="1">
    <citation type="submission" date="2018-06" db="EMBL/GenBank/DDBJ databases">
        <title>Genomic Encyclopedia of Type Strains, Phase III (KMG-III): the genomes of soil and plant-associated and newly described type strains.</title>
        <authorList>
            <person name="Whitman W."/>
        </authorList>
    </citation>
    <scope>NUCLEOTIDE SEQUENCE [LARGE SCALE GENOMIC DNA]</scope>
    <source>
        <strain evidence="2 3">CGMCC 4.7090</strain>
    </source>
</reference>
<protein>
    <submittedName>
        <fullName evidence="2">Uncharacterized protein</fullName>
    </submittedName>
</protein>
<comment type="caution">
    <text evidence="2">The sequence shown here is derived from an EMBL/GenBank/DDBJ whole genome shotgun (WGS) entry which is preliminary data.</text>
</comment>
<evidence type="ECO:0000313" key="2">
    <source>
        <dbReference type="EMBL" id="RAK28677.1"/>
    </source>
</evidence>
<proteinExistence type="predicted"/>
<organism evidence="2 3">
    <name type="scientific">Actinoplanes lutulentus</name>
    <dbReference type="NCBI Taxonomy" id="1287878"/>
    <lineage>
        <taxon>Bacteria</taxon>
        <taxon>Bacillati</taxon>
        <taxon>Actinomycetota</taxon>
        <taxon>Actinomycetes</taxon>
        <taxon>Micromonosporales</taxon>
        <taxon>Micromonosporaceae</taxon>
        <taxon>Actinoplanes</taxon>
    </lineage>
</organism>
<feature type="transmembrane region" description="Helical" evidence="1">
    <location>
        <begin position="58"/>
        <end position="79"/>
    </location>
</feature>
<keyword evidence="3" id="KW-1185">Reference proteome</keyword>
<accession>A0A327Z4X2</accession>